<keyword evidence="3" id="KW-1185">Reference proteome</keyword>
<dbReference type="Proteomes" id="UP001597641">
    <property type="component" value="Unassembled WGS sequence"/>
</dbReference>
<protein>
    <submittedName>
        <fullName evidence="2">Uncharacterized protein</fullName>
    </submittedName>
</protein>
<dbReference type="PROSITE" id="PS51257">
    <property type="entry name" value="PROKAR_LIPOPROTEIN"/>
    <property type="match status" value="1"/>
</dbReference>
<accession>A0ABW6BWY2</accession>
<evidence type="ECO:0000313" key="2">
    <source>
        <dbReference type="EMBL" id="MFD3001641.1"/>
    </source>
</evidence>
<sequence>MKVNGINILKGIRSGLCIFLMAGMVACGGEEVAEGNMTEEGVEGEEGSQADSEEVVTGTEESNE</sequence>
<dbReference type="RefSeq" id="WP_377485934.1">
    <property type="nucleotide sequence ID" value="NZ_JBHUOX010000010.1"/>
</dbReference>
<feature type="region of interest" description="Disordered" evidence="1">
    <location>
        <begin position="37"/>
        <end position="64"/>
    </location>
</feature>
<organism evidence="2 3">
    <name type="scientific">Pontibacter toksunensis</name>
    <dbReference type="NCBI Taxonomy" id="1332631"/>
    <lineage>
        <taxon>Bacteria</taxon>
        <taxon>Pseudomonadati</taxon>
        <taxon>Bacteroidota</taxon>
        <taxon>Cytophagia</taxon>
        <taxon>Cytophagales</taxon>
        <taxon>Hymenobacteraceae</taxon>
        <taxon>Pontibacter</taxon>
    </lineage>
</organism>
<reference evidence="3" key="1">
    <citation type="journal article" date="2019" name="Int. J. Syst. Evol. Microbiol.">
        <title>The Global Catalogue of Microorganisms (GCM) 10K type strain sequencing project: providing services to taxonomists for standard genome sequencing and annotation.</title>
        <authorList>
            <consortium name="The Broad Institute Genomics Platform"/>
            <consortium name="The Broad Institute Genome Sequencing Center for Infectious Disease"/>
            <person name="Wu L."/>
            <person name="Ma J."/>
        </authorList>
    </citation>
    <scope>NUCLEOTIDE SEQUENCE [LARGE SCALE GENOMIC DNA]</scope>
    <source>
        <strain evidence="3">KCTC 23984</strain>
    </source>
</reference>
<gene>
    <name evidence="2" type="ORF">ACFS7Z_14815</name>
</gene>
<name>A0ABW6BWY2_9BACT</name>
<proteinExistence type="predicted"/>
<dbReference type="EMBL" id="JBHUOX010000010">
    <property type="protein sequence ID" value="MFD3001641.1"/>
    <property type="molecule type" value="Genomic_DNA"/>
</dbReference>
<evidence type="ECO:0000313" key="3">
    <source>
        <dbReference type="Proteomes" id="UP001597641"/>
    </source>
</evidence>
<evidence type="ECO:0000256" key="1">
    <source>
        <dbReference type="SAM" id="MobiDB-lite"/>
    </source>
</evidence>
<comment type="caution">
    <text evidence="2">The sequence shown here is derived from an EMBL/GenBank/DDBJ whole genome shotgun (WGS) entry which is preliminary data.</text>
</comment>
<feature type="compositionally biased region" description="Acidic residues" evidence="1">
    <location>
        <begin position="40"/>
        <end position="54"/>
    </location>
</feature>